<accession>A0ABW2PQT9</accession>
<protein>
    <submittedName>
        <fullName evidence="2">Uncharacterized protein</fullName>
    </submittedName>
</protein>
<organism evidence="2 3">
    <name type="scientific">Exiguobacterium aestuarii</name>
    <dbReference type="NCBI Taxonomy" id="273527"/>
    <lineage>
        <taxon>Bacteria</taxon>
        <taxon>Bacillati</taxon>
        <taxon>Bacillota</taxon>
        <taxon>Bacilli</taxon>
        <taxon>Bacillales</taxon>
        <taxon>Bacillales Family XII. Incertae Sedis</taxon>
        <taxon>Exiguobacterium</taxon>
    </lineage>
</organism>
<keyword evidence="1" id="KW-0812">Transmembrane</keyword>
<dbReference type="EMBL" id="JBHTCE010000002">
    <property type="protein sequence ID" value="MFC7390666.1"/>
    <property type="molecule type" value="Genomic_DNA"/>
</dbReference>
<sequence>MKWWWMVGSMVMVSLLIINAEWYGNAATFGVPIGWMITILVLAQFRKPTSTRWVVLFGVISVSIGIVLSVPGYSVAEAKETLNKTYDDVTYMESVPTTGAEWNPFTPRVGYRFETRRGESILFIPDSGKTFEL</sequence>
<keyword evidence="3" id="KW-1185">Reference proteome</keyword>
<proteinExistence type="predicted"/>
<comment type="caution">
    <text evidence="2">The sequence shown here is derived from an EMBL/GenBank/DDBJ whole genome shotgun (WGS) entry which is preliminary data.</text>
</comment>
<feature type="transmembrane region" description="Helical" evidence="1">
    <location>
        <begin position="54"/>
        <end position="76"/>
    </location>
</feature>
<feature type="transmembrane region" description="Helical" evidence="1">
    <location>
        <begin position="22"/>
        <end position="42"/>
    </location>
</feature>
<gene>
    <name evidence="2" type="ORF">ACFQO8_10985</name>
</gene>
<evidence type="ECO:0000256" key="1">
    <source>
        <dbReference type="SAM" id="Phobius"/>
    </source>
</evidence>
<reference evidence="3" key="1">
    <citation type="journal article" date="2019" name="Int. J. Syst. Evol. Microbiol.">
        <title>The Global Catalogue of Microorganisms (GCM) 10K type strain sequencing project: providing services to taxonomists for standard genome sequencing and annotation.</title>
        <authorList>
            <consortium name="The Broad Institute Genomics Platform"/>
            <consortium name="The Broad Institute Genome Sequencing Center for Infectious Disease"/>
            <person name="Wu L."/>
            <person name="Ma J."/>
        </authorList>
    </citation>
    <scope>NUCLEOTIDE SEQUENCE [LARGE SCALE GENOMIC DNA]</scope>
    <source>
        <strain evidence="3">CCUG 55590</strain>
    </source>
</reference>
<evidence type="ECO:0000313" key="3">
    <source>
        <dbReference type="Proteomes" id="UP001596439"/>
    </source>
</evidence>
<dbReference type="Proteomes" id="UP001596439">
    <property type="component" value="Unassembled WGS sequence"/>
</dbReference>
<keyword evidence="1" id="KW-0472">Membrane</keyword>
<keyword evidence="1" id="KW-1133">Transmembrane helix</keyword>
<evidence type="ECO:0000313" key="2">
    <source>
        <dbReference type="EMBL" id="MFC7390666.1"/>
    </source>
</evidence>
<name>A0ABW2PQT9_9BACL</name>
<dbReference type="RefSeq" id="WP_214790049.1">
    <property type="nucleotide sequence ID" value="NZ_JANIEL010000008.1"/>
</dbReference>